<dbReference type="InterPro" id="IPR036291">
    <property type="entry name" value="NAD(P)-bd_dom_sf"/>
</dbReference>
<dbReference type="PRINTS" id="PR00081">
    <property type="entry name" value="GDHRDH"/>
</dbReference>
<dbReference type="Proteomes" id="UP000309174">
    <property type="component" value="Unassembled WGS sequence"/>
</dbReference>
<dbReference type="AlphaFoldDB" id="A0A5C4JC88"/>
<keyword evidence="2" id="KW-0560">Oxidoreductase</keyword>
<sequence>MAALEPGRATVPSPSRRRFEDRSVIVTGAASGIGRETAVRFGREGALVTVADIDEEGARQTVEAIKAGGGVARARRTDVSDPEAVRAMVDGAAEAYGGPHVLHNNAYWAPLGRPVADTTLPEWHRTIDTTLMSVFLGCKYAIPRMVAEGGGVIVNTASTAGLVASPSFAAYMAAKGGVLALTRSIAFDYGKQGIRCNAVAPGLIRTPATDPVFRDQDRLDFLTGKLLLGHAGEPKDIAEAVLYLAGDESRFMTGQTLVVDGGRLIA</sequence>
<evidence type="ECO:0000256" key="1">
    <source>
        <dbReference type="ARBA" id="ARBA00006484"/>
    </source>
</evidence>
<dbReference type="SUPFAM" id="SSF51735">
    <property type="entry name" value="NAD(P)-binding Rossmann-fold domains"/>
    <property type="match status" value="1"/>
</dbReference>
<comment type="similarity">
    <text evidence="1">Belongs to the short-chain dehydrogenases/reductases (SDR) family.</text>
</comment>
<name>A0A5C4JC88_9ACTN</name>
<evidence type="ECO:0000313" key="4">
    <source>
        <dbReference type="Proteomes" id="UP000309174"/>
    </source>
</evidence>
<dbReference type="CDD" id="cd05233">
    <property type="entry name" value="SDR_c"/>
    <property type="match status" value="1"/>
</dbReference>
<dbReference type="NCBIfam" id="NF005559">
    <property type="entry name" value="PRK07231.1"/>
    <property type="match status" value="1"/>
</dbReference>
<dbReference type="OrthoDB" id="3566316at2"/>
<reference evidence="3 4" key="1">
    <citation type="submission" date="2019-05" db="EMBL/GenBank/DDBJ databases">
        <title>Draft genome sequence of Actinomadura sp. 14C53.</title>
        <authorList>
            <person name="Saricaoglu S."/>
            <person name="Isik K."/>
        </authorList>
    </citation>
    <scope>NUCLEOTIDE SEQUENCE [LARGE SCALE GENOMIC DNA]</scope>
    <source>
        <strain evidence="3 4">14C53</strain>
    </source>
</reference>
<dbReference type="PANTHER" id="PTHR43477:SF1">
    <property type="entry name" value="DIHYDROANTICAPSIN 7-DEHYDROGENASE"/>
    <property type="match status" value="1"/>
</dbReference>
<comment type="caution">
    <text evidence="3">The sequence shown here is derived from an EMBL/GenBank/DDBJ whole genome shotgun (WGS) entry which is preliminary data.</text>
</comment>
<evidence type="ECO:0000313" key="3">
    <source>
        <dbReference type="EMBL" id="TMR01212.1"/>
    </source>
</evidence>
<dbReference type="Gene3D" id="3.40.50.720">
    <property type="entry name" value="NAD(P)-binding Rossmann-like Domain"/>
    <property type="match status" value="1"/>
</dbReference>
<dbReference type="GO" id="GO:0016491">
    <property type="term" value="F:oxidoreductase activity"/>
    <property type="evidence" value="ECO:0007669"/>
    <property type="project" value="UniProtKB-KW"/>
</dbReference>
<evidence type="ECO:0000256" key="2">
    <source>
        <dbReference type="ARBA" id="ARBA00023002"/>
    </source>
</evidence>
<proteinExistence type="inferred from homology"/>
<dbReference type="Pfam" id="PF13561">
    <property type="entry name" value="adh_short_C2"/>
    <property type="match status" value="1"/>
</dbReference>
<dbReference type="InterPro" id="IPR002347">
    <property type="entry name" value="SDR_fam"/>
</dbReference>
<dbReference type="EMBL" id="VCKW01000064">
    <property type="protein sequence ID" value="TMR01212.1"/>
    <property type="molecule type" value="Genomic_DNA"/>
</dbReference>
<organism evidence="3 4">
    <name type="scientific">Actinomadura soli</name>
    <dbReference type="NCBI Taxonomy" id="2508997"/>
    <lineage>
        <taxon>Bacteria</taxon>
        <taxon>Bacillati</taxon>
        <taxon>Actinomycetota</taxon>
        <taxon>Actinomycetes</taxon>
        <taxon>Streptosporangiales</taxon>
        <taxon>Thermomonosporaceae</taxon>
        <taxon>Actinomadura</taxon>
    </lineage>
</organism>
<dbReference type="InterPro" id="IPR051122">
    <property type="entry name" value="SDR_DHRS6-like"/>
</dbReference>
<gene>
    <name evidence="3" type="ORF">ETD83_14945</name>
</gene>
<protein>
    <submittedName>
        <fullName evidence="3">SDR family oxidoreductase</fullName>
    </submittedName>
</protein>
<dbReference type="PANTHER" id="PTHR43477">
    <property type="entry name" value="DIHYDROANTICAPSIN 7-DEHYDROGENASE"/>
    <property type="match status" value="1"/>
</dbReference>
<keyword evidence="4" id="KW-1185">Reference proteome</keyword>
<dbReference type="FunFam" id="3.40.50.720:FF:000084">
    <property type="entry name" value="Short-chain dehydrogenase reductase"/>
    <property type="match status" value="1"/>
</dbReference>
<accession>A0A5C4JC88</accession>